<evidence type="ECO:0000259" key="2">
    <source>
        <dbReference type="Pfam" id="PF00364"/>
    </source>
</evidence>
<dbReference type="InterPro" id="IPR011053">
    <property type="entry name" value="Single_hybrid_motif"/>
</dbReference>
<dbReference type="Proteomes" id="UP000290289">
    <property type="component" value="Chromosome 9"/>
</dbReference>
<accession>A0A498J3R3</accession>
<dbReference type="CDD" id="cd06850">
    <property type="entry name" value="biotinyl_domain"/>
    <property type="match status" value="1"/>
</dbReference>
<evidence type="ECO:0000256" key="1">
    <source>
        <dbReference type="SAM" id="MobiDB-lite"/>
    </source>
</evidence>
<dbReference type="InterPro" id="IPR053217">
    <property type="entry name" value="ACC_Biotin_Carrier"/>
</dbReference>
<dbReference type="Gene3D" id="2.40.50.100">
    <property type="match status" value="1"/>
</dbReference>
<comment type="caution">
    <text evidence="3">The sequence shown here is derived from an EMBL/GenBank/DDBJ whole genome shotgun (WGS) entry which is preliminary data.</text>
</comment>
<dbReference type="InterPro" id="IPR000089">
    <property type="entry name" value="Biotin_lipoyl"/>
</dbReference>
<dbReference type="PANTHER" id="PTHR47597:SF1">
    <property type="entry name" value="IS A MEMBER OF THE PF|00364 BIOTIN-REQUIRING ENZYMES FAMILY-RELATED"/>
    <property type="match status" value="1"/>
</dbReference>
<reference evidence="3 4" key="1">
    <citation type="submission" date="2018-10" db="EMBL/GenBank/DDBJ databases">
        <title>A high-quality apple genome assembly.</title>
        <authorList>
            <person name="Hu J."/>
        </authorList>
    </citation>
    <scope>NUCLEOTIDE SEQUENCE [LARGE SCALE GENOMIC DNA]</scope>
    <source>
        <strain evidence="4">cv. HFTH1</strain>
        <tissue evidence="3">Young leaf</tissue>
    </source>
</reference>
<sequence>MHCTIHILLYDFSYLIISDRIWVAGSLGTLNAKITNLNFGRARVGVVKSYGVRSWTGRKPQLYSCLSISRQPEKVLHVRSIPSLETLSATSLEEVPEESGDSGPTNQLLQNFDKIQSLLTAICDTTTVAEVKVKIGGLRLNVVRQLTEKISTPLPPSPVPVSASENAKAVDSNGTVPTQSVAITRQESSSRSIQTLLDRAADDGLVLIRSPRYRFILYYTVYRTIIYNRYTLFIISLTKCFSLLSDFSNIFLFTQQKQTVKEGQVICYIEQLGGELPIESDVAGEVIRILREDGDPVGYGDALVAVLPSFPGINRLQ</sequence>
<keyword evidence="4" id="KW-1185">Reference proteome</keyword>
<dbReference type="PANTHER" id="PTHR47597">
    <property type="entry name" value="IS A MEMBER OF THE PF|00364 BIOTIN-REQUIRING ENZYMES FAMILY-RELATED"/>
    <property type="match status" value="1"/>
</dbReference>
<feature type="region of interest" description="Disordered" evidence="1">
    <location>
        <begin position="154"/>
        <end position="173"/>
    </location>
</feature>
<proteinExistence type="predicted"/>
<dbReference type="STRING" id="3750.A0A498J3R3"/>
<protein>
    <recommendedName>
        <fullName evidence="2">Lipoyl-binding domain-containing protein</fullName>
    </recommendedName>
</protein>
<evidence type="ECO:0000313" key="3">
    <source>
        <dbReference type="EMBL" id="RXH88493.1"/>
    </source>
</evidence>
<dbReference type="AlphaFoldDB" id="A0A498J3R3"/>
<name>A0A498J3R3_MALDO</name>
<dbReference type="SUPFAM" id="SSF51230">
    <property type="entry name" value="Single hybrid motif"/>
    <property type="match status" value="1"/>
</dbReference>
<gene>
    <name evidence="3" type="ORF">DVH24_000092</name>
</gene>
<dbReference type="Pfam" id="PF00364">
    <property type="entry name" value="Biotin_lipoyl"/>
    <property type="match status" value="1"/>
</dbReference>
<organism evidence="3 4">
    <name type="scientific">Malus domestica</name>
    <name type="common">Apple</name>
    <name type="synonym">Pyrus malus</name>
    <dbReference type="NCBI Taxonomy" id="3750"/>
    <lineage>
        <taxon>Eukaryota</taxon>
        <taxon>Viridiplantae</taxon>
        <taxon>Streptophyta</taxon>
        <taxon>Embryophyta</taxon>
        <taxon>Tracheophyta</taxon>
        <taxon>Spermatophyta</taxon>
        <taxon>Magnoliopsida</taxon>
        <taxon>eudicotyledons</taxon>
        <taxon>Gunneridae</taxon>
        <taxon>Pentapetalae</taxon>
        <taxon>rosids</taxon>
        <taxon>fabids</taxon>
        <taxon>Rosales</taxon>
        <taxon>Rosaceae</taxon>
        <taxon>Amygdaloideae</taxon>
        <taxon>Maleae</taxon>
        <taxon>Malus</taxon>
    </lineage>
</organism>
<feature type="domain" description="Lipoyl-binding" evidence="2">
    <location>
        <begin position="258"/>
        <end position="305"/>
    </location>
</feature>
<dbReference type="EMBL" id="RDQH01000335">
    <property type="protein sequence ID" value="RXH88493.1"/>
    <property type="molecule type" value="Genomic_DNA"/>
</dbReference>
<evidence type="ECO:0000313" key="4">
    <source>
        <dbReference type="Proteomes" id="UP000290289"/>
    </source>
</evidence>